<proteinExistence type="predicted"/>
<accession>A0A6C0CRP7</accession>
<dbReference type="AlphaFoldDB" id="A0A6C0CRP7"/>
<dbReference type="EMBL" id="MN739479">
    <property type="protein sequence ID" value="QHT06963.1"/>
    <property type="molecule type" value="Genomic_DNA"/>
</dbReference>
<reference evidence="1" key="1">
    <citation type="journal article" date="2020" name="Nature">
        <title>Giant virus diversity and host interactions through global metagenomics.</title>
        <authorList>
            <person name="Schulz F."/>
            <person name="Roux S."/>
            <person name="Paez-Espino D."/>
            <person name="Jungbluth S."/>
            <person name="Walsh D.A."/>
            <person name="Denef V.J."/>
            <person name="McMahon K.D."/>
            <person name="Konstantinidis K.T."/>
            <person name="Eloe-Fadrosh E.A."/>
            <person name="Kyrpides N.C."/>
            <person name="Woyke T."/>
        </authorList>
    </citation>
    <scope>NUCLEOTIDE SEQUENCE</scope>
    <source>
        <strain evidence="1">GVMAG-M-3300021962-46</strain>
    </source>
</reference>
<organism evidence="1">
    <name type="scientific">viral metagenome</name>
    <dbReference type="NCBI Taxonomy" id="1070528"/>
    <lineage>
        <taxon>unclassified sequences</taxon>
        <taxon>metagenomes</taxon>
        <taxon>organismal metagenomes</taxon>
    </lineage>
</organism>
<sequence>MKVAILLSGHMSNLKQCYENIYQNIILPNQADVFIHSWYDENHLQRDSIDRNRNLILQKDDHLHAIKLYQPKKYLFEKPKDFSKNYTHLHVPNSLILANKNGNKFETIEDAKKHIIRSSMSMFYGIYKCNELKEIYAEEQGITYDFVIRVRFDVQVSGIIDVNQLNKNYIYYIPLGQKDELVSDWVNVASNLIMNIYTSTFLKIEYLNTFMFLPKHQRKPITISPSNECMWGNEHFIRDVLDMHHISSRPLNLSARLVY</sequence>
<protein>
    <submittedName>
        <fullName evidence="1">Uncharacterized protein</fullName>
    </submittedName>
</protein>
<evidence type="ECO:0000313" key="1">
    <source>
        <dbReference type="EMBL" id="QHT06963.1"/>
    </source>
</evidence>
<name>A0A6C0CRP7_9ZZZZ</name>